<organism evidence="2 3">
    <name type="scientific">Thalassomonas actiniarum</name>
    <dbReference type="NCBI Taxonomy" id="485447"/>
    <lineage>
        <taxon>Bacteria</taxon>
        <taxon>Pseudomonadati</taxon>
        <taxon>Pseudomonadota</taxon>
        <taxon>Gammaproteobacteria</taxon>
        <taxon>Alteromonadales</taxon>
        <taxon>Colwelliaceae</taxon>
        <taxon>Thalassomonas</taxon>
    </lineage>
</organism>
<dbReference type="RefSeq" id="WP_053043365.1">
    <property type="nucleotide sequence ID" value="NZ_CP059735.1"/>
</dbReference>
<accession>A0AAE9YTZ9</accession>
<gene>
    <name evidence="2" type="ORF">SG35_006615</name>
</gene>
<evidence type="ECO:0000313" key="3">
    <source>
        <dbReference type="Proteomes" id="UP000032568"/>
    </source>
</evidence>
<dbReference type="AlphaFoldDB" id="A0AAE9YTZ9"/>
<evidence type="ECO:0000256" key="1">
    <source>
        <dbReference type="SAM" id="SignalP"/>
    </source>
</evidence>
<feature type="signal peptide" evidence="1">
    <location>
        <begin position="1"/>
        <end position="21"/>
    </location>
</feature>
<evidence type="ECO:0000313" key="2">
    <source>
        <dbReference type="EMBL" id="WDE00309.1"/>
    </source>
</evidence>
<dbReference type="EMBL" id="CP059735">
    <property type="protein sequence ID" value="WDE00309.1"/>
    <property type="molecule type" value="Genomic_DNA"/>
</dbReference>
<dbReference type="Pfam" id="PF09912">
    <property type="entry name" value="DUF2141"/>
    <property type="match status" value="1"/>
</dbReference>
<name>A0AAE9YTZ9_9GAMM</name>
<dbReference type="Proteomes" id="UP000032568">
    <property type="component" value="Chromosome"/>
</dbReference>
<keyword evidence="3" id="KW-1185">Reference proteome</keyword>
<sequence length="155" mass="17304">MKTSLYCIITLSALLSSTAFAKPFQQEELVNLSINIKNIPQRKDNESTAEVEIALLANAAQWQLEQAPFKVIRLPANNTELSHTFARLPAGRYALFAFFDANNNQQLDEDWLGIPEEAFAFSGMSSLGQDLKFIEASFIVSEKGQTKTLTLIEMN</sequence>
<proteinExistence type="predicted"/>
<dbReference type="KEGG" id="tact:SG35_006615"/>
<feature type="chain" id="PRO_5041942602" evidence="1">
    <location>
        <begin position="22"/>
        <end position="155"/>
    </location>
</feature>
<reference evidence="2 3" key="2">
    <citation type="journal article" date="2022" name="Mar. Drugs">
        <title>Bioassay-Guided Fractionation Leads to the Detection of Cholic Acid Generated by the Rare Thalassomonas sp.</title>
        <authorList>
            <person name="Pheiffer F."/>
            <person name="Schneider Y.K."/>
            <person name="Hansen E.H."/>
            <person name="Andersen J.H."/>
            <person name="Isaksson J."/>
            <person name="Busche T."/>
            <person name="R C."/>
            <person name="Kalinowski J."/>
            <person name="Zyl L.V."/>
            <person name="Trindade M."/>
        </authorList>
    </citation>
    <scope>NUCLEOTIDE SEQUENCE [LARGE SCALE GENOMIC DNA]</scope>
    <source>
        <strain evidence="2 3">A5K-106</strain>
    </source>
</reference>
<reference evidence="2 3" key="1">
    <citation type="journal article" date="2015" name="Genome Announc.">
        <title>Draft Genome Sequences of Marine Isolates of Thalassomonas viridans and Thalassomonas actiniarum.</title>
        <authorList>
            <person name="Olonade I."/>
            <person name="van Zyl L.J."/>
            <person name="Trindade M."/>
        </authorList>
    </citation>
    <scope>NUCLEOTIDE SEQUENCE [LARGE SCALE GENOMIC DNA]</scope>
    <source>
        <strain evidence="2 3">A5K-106</strain>
    </source>
</reference>
<keyword evidence="1" id="KW-0732">Signal</keyword>
<protein>
    <submittedName>
        <fullName evidence="2">DUF2141 domain-containing protein</fullName>
    </submittedName>
</protein>
<dbReference type="InterPro" id="IPR018673">
    <property type="entry name" value="DUF2141"/>
</dbReference>